<dbReference type="SUPFAM" id="SSF50331">
    <property type="entry name" value="MOP-like"/>
    <property type="match status" value="1"/>
</dbReference>
<evidence type="ECO:0000313" key="8">
    <source>
        <dbReference type="Proteomes" id="UP000182284"/>
    </source>
</evidence>
<dbReference type="GO" id="GO:0016887">
    <property type="term" value="F:ATP hydrolysis activity"/>
    <property type="evidence" value="ECO:0007669"/>
    <property type="project" value="InterPro"/>
</dbReference>
<dbReference type="GO" id="GO:0005524">
    <property type="term" value="F:ATP binding"/>
    <property type="evidence" value="ECO:0007669"/>
    <property type="project" value="UniProtKB-KW"/>
</dbReference>
<organism evidence="7 8">
    <name type="scientific">Celeribacter baekdonensis</name>
    <dbReference type="NCBI Taxonomy" id="875171"/>
    <lineage>
        <taxon>Bacteria</taxon>
        <taxon>Pseudomonadati</taxon>
        <taxon>Pseudomonadota</taxon>
        <taxon>Alphaproteobacteria</taxon>
        <taxon>Rhodobacterales</taxon>
        <taxon>Roseobacteraceae</taxon>
        <taxon>Celeribacter</taxon>
    </lineage>
</organism>
<dbReference type="RefSeq" id="WP_074646379.1">
    <property type="nucleotide sequence ID" value="NZ_FNBL01000011.1"/>
</dbReference>
<keyword evidence="2" id="KW-0813">Transport</keyword>
<evidence type="ECO:0000256" key="5">
    <source>
        <dbReference type="SAM" id="MobiDB-lite"/>
    </source>
</evidence>
<dbReference type="GO" id="GO:0008643">
    <property type="term" value="P:carbohydrate transport"/>
    <property type="evidence" value="ECO:0007669"/>
    <property type="project" value="InterPro"/>
</dbReference>
<proteinExistence type="inferred from homology"/>
<dbReference type="SMART" id="SM00382">
    <property type="entry name" value="AAA"/>
    <property type="match status" value="1"/>
</dbReference>
<feature type="region of interest" description="Disordered" evidence="5">
    <location>
        <begin position="371"/>
        <end position="393"/>
    </location>
</feature>
<dbReference type="PROSITE" id="PS50893">
    <property type="entry name" value="ABC_TRANSPORTER_2"/>
    <property type="match status" value="1"/>
</dbReference>
<dbReference type="Gene3D" id="2.40.50.100">
    <property type="match status" value="1"/>
</dbReference>
<dbReference type="GO" id="GO:0140359">
    <property type="term" value="F:ABC-type transporter activity"/>
    <property type="evidence" value="ECO:0007669"/>
    <property type="project" value="InterPro"/>
</dbReference>
<dbReference type="InterPro" id="IPR015855">
    <property type="entry name" value="ABC_transpr_MalK-like"/>
</dbReference>
<evidence type="ECO:0000256" key="3">
    <source>
        <dbReference type="ARBA" id="ARBA00022741"/>
    </source>
</evidence>
<sequence>MATIQFRDIRKSFGDTDVLKGVGLDIADGEFLSLVGPSGCGKSTLLRILAGLESQTSGSVRIGGTPVDGLHAADRDLAMVFQSYALYPHLSVAENIAVPLTMRRLSNAQRLPLIGRALPGSRTTRAAIGTTVREAAEMLDIAHLLDRKPGQLSGGQRQRVALGRALVRDPSAFLLDEPLSNLDAKMRVHMRAEIAQLNRKLGATFVYVTHDQAEAMTMSDRIAVMMEGELLQVGTPDALYDHPEDIRVAQFIGSPAINILPVDTDASGTIRLCDMATGLRASGPPIEHLGVRPEAFVPCEEGELVVGRVRMIENLGSDLFVHLDAAGVPMPVTVRLPSSARGRIKVRDVMRLTATPARICGFDSAGKAAPVSAHDKAHDKAHDTAHDKVARHV</sequence>
<dbReference type="Gene3D" id="2.40.50.140">
    <property type="entry name" value="Nucleic acid-binding proteins"/>
    <property type="match status" value="1"/>
</dbReference>
<evidence type="ECO:0000256" key="2">
    <source>
        <dbReference type="ARBA" id="ARBA00022448"/>
    </source>
</evidence>
<dbReference type="CDD" id="cd03301">
    <property type="entry name" value="ABC_MalK_N"/>
    <property type="match status" value="1"/>
</dbReference>
<feature type="compositionally biased region" description="Basic and acidic residues" evidence="5">
    <location>
        <begin position="373"/>
        <end position="393"/>
    </location>
</feature>
<dbReference type="SUPFAM" id="SSF52540">
    <property type="entry name" value="P-loop containing nucleoside triphosphate hydrolases"/>
    <property type="match status" value="1"/>
</dbReference>
<dbReference type="Pfam" id="PF08402">
    <property type="entry name" value="TOBE_2"/>
    <property type="match status" value="1"/>
</dbReference>
<dbReference type="InterPro" id="IPR047641">
    <property type="entry name" value="ABC_transpr_MalK/UgpC-like"/>
</dbReference>
<dbReference type="InterPro" id="IPR012340">
    <property type="entry name" value="NA-bd_OB-fold"/>
</dbReference>
<dbReference type="OrthoDB" id="9802264at2"/>
<dbReference type="InterPro" id="IPR027417">
    <property type="entry name" value="P-loop_NTPase"/>
</dbReference>
<reference evidence="7 8" key="1">
    <citation type="submission" date="2016-10" db="EMBL/GenBank/DDBJ databases">
        <authorList>
            <person name="de Groot N.N."/>
        </authorList>
    </citation>
    <scope>NUCLEOTIDE SEQUENCE [LARGE SCALE GENOMIC DNA]</scope>
    <source>
        <strain evidence="7 8">DSM 27375</strain>
    </source>
</reference>
<gene>
    <name evidence="7" type="ORF">SAMN04488117_11198</name>
</gene>
<dbReference type="GO" id="GO:0055052">
    <property type="term" value="C:ATP-binding cassette (ABC) transporter complex, substrate-binding subunit-containing"/>
    <property type="evidence" value="ECO:0007669"/>
    <property type="project" value="TreeGrafter"/>
</dbReference>
<keyword evidence="3" id="KW-0547">Nucleotide-binding</keyword>
<evidence type="ECO:0000313" key="7">
    <source>
        <dbReference type="EMBL" id="SDG07759.1"/>
    </source>
</evidence>
<dbReference type="InterPro" id="IPR003439">
    <property type="entry name" value="ABC_transporter-like_ATP-bd"/>
</dbReference>
<dbReference type="FunFam" id="3.40.50.300:FF:000042">
    <property type="entry name" value="Maltose/maltodextrin ABC transporter, ATP-binding protein"/>
    <property type="match status" value="1"/>
</dbReference>
<dbReference type="Gene3D" id="3.40.50.300">
    <property type="entry name" value="P-loop containing nucleotide triphosphate hydrolases"/>
    <property type="match status" value="1"/>
</dbReference>
<dbReference type="EMBL" id="FNBL01000011">
    <property type="protein sequence ID" value="SDG07759.1"/>
    <property type="molecule type" value="Genomic_DNA"/>
</dbReference>
<evidence type="ECO:0000259" key="6">
    <source>
        <dbReference type="PROSITE" id="PS50893"/>
    </source>
</evidence>
<name>A0A1G7RC59_9RHOB</name>
<dbReference type="InterPro" id="IPR003593">
    <property type="entry name" value="AAA+_ATPase"/>
</dbReference>
<dbReference type="PANTHER" id="PTHR43875:SF1">
    <property type="entry name" value="OSMOPROTECTIVE COMPOUNDS UPTAKE ATP-BINDING PROTEIN GGTA"/>
    <property type="match status" value="1"/>
</dbReference>
<dbReference type="Proteomes" id="UP000182284">
    <property type="component" value="Unassembled WGS sequence"/>
</dbReference>
<comment type="similarity">
    <text evidence="1">Belongs to the ABC transporter superfamily.</text>
</comment>
<keyword evidence="4 7" id="KW-0067">ATP-binding</keyword>
<dbReference type="Pfam" id="PF00005">
    <property type="entry name" value="ABC_tran"/>
    <property type="match status" value="1"/>
</dbReference>
<protein>
    <submittedName>
        <fullName evidence="7">Carbohydrate ABC transporter ATP-binding protein, CUT1 family (TC 3.A.1.1.-)</fullName>
    </submittedName>
</protein>
<dbReference type="PROSITE" id="PS00211">
    <property type="entry name" value="ABC_TRANSPORTER_1"/>
    <property type="match status" value="1"/>
</dbReference>
<evidence type="ECO:0000256" key="4">
    <source>
        <dbReference type="ARBA" id="ARBA00022840"/>
    </source>
</evidence>
<dbReference type="AlphaFoldDB" id="A0A1G7RC59"/>
<evidence type="ECO:0000256" key="1">
    <source>
        <dbReference type="ARBA" id="ARBA00005417"/>
    </source>
</evidence>
<dbReference type="InterPro" id="IPR013611">
    <property type="entry name" value="Transp-assoc_OB_typ2"/>
</dbReference>
<dbReference type="PANTHER" id="PTHR43875">
    <property type="entry name" value="MALTODEXTRIN IMPORT ATP-BINDING PROTEIN MSMX"/>
    <property type="match status" value="1"/>
</dbReference>
<accession>A0A1G7RC59</accession>
<dbReference type="InterPro" id="IPR008995">
    <property type="entry name" value="Mo/tungstate-bd_C_term_dom"/>
</dbReference>
<dbReference type="InterPro" id="IPR017871">
    <property type="entry name" value="ABC_transporter-like_CS"/>
</dbReference>
<feature type="domain" description="ABC transporter" evidence="6">
    <location>
        <begin position="4"/>
        <end position="252"/>
    </location>
</feature>